<reference evidence="1" key="1">
    <citation type="submission" date="2018-06" db="EMBL/GenBank/DDBJ databases">
        <authorList>
            <person name="Zhirakovskaya E."/>
        </authorList>
    </citation>
    <scope>NUCLEOTIDE SEQUENCE</scope>
</reference>
<evidence type="ECO:0008006" key="2">
    <source>
        <dbReference type="Google" id="ProtNLM"/>
    </source>
</evidence>
<dbReference type="SUPFAM" id="SSF51735">
    <property type="entry name" value="NAD(P)-binding Rossmann-fold domains"/>
    <property type="match status" value="1"/>
</dbReference>
<sequence>MMKKPVILIGVGEVGGVFARGVLKIGYPVYPVTRGVNLEEVSREVPNPEAVVIGVGEKDLQSILETIPEIWQDKLVLLQNELLPRDWNKHNIANPTVISVWFEKKPGQDVKVIIPSPVYGPQADLIKSALNAINVSCDIISSEEELLLELVIKNVYILTVNIAGLEVGGNVRQLWNEHQELARNVASDVMDIQEWLTKEKLDRGRLIEGMVKAFEGDWEHKCMGRSAPARLERAIQQAAEAGLEVAVLTERFGKKES</sequence>
<accession>A0A3B1D805</accession>
<dbReference type="InterPro" id="IPR036291">
    <property type="entry name" value="NAD(P)-bd_dom_sf"/>
</dbReference>
<proteinExistence type="predicted"/>
<protein>
    <recommendedName>
        <fullName evidence="2">Ketopantoate reductase N-terminal domain-containing protein</fullName>
    </recommendedName>
</protein>
<gene>
    <name evidence="1" type="ORF">MNBD_UNCLBAC01-682</name>
</gene>
<organism evidence="1">
    <name type="scientific">hydrothermal vent metagenome</name>
    <dbReference type="NCBI Taxonomy" id="652676"/>
    <lineage>
        <taxon>unclassified sequences</taxon>
        <taxon>metagenomes</taxon>
        <taxon>ecological metagenomes</taxon>
    </lineage>
</organism>
<evidence type="ECO:0000313" key="1">
    <source>
        <dbReference type="EMBL" id="VAX34941.1"/>
    </source>
</evidence>
<dbReference type="AlphaFoldDB" id="A0A3B1D805"/>
<name>A0A3B1D805_9ZZZZ</name>
<dbReference type="EMBL" id="UOGJ01000020">
    <property type="protein sequence ID" value="VAX34941.1"/>
    <property type="molecule type" value="Genomic_DNA"/>
</dbReference>